<evidence type="ECO:0000256" key="2">
    <source>
        <dbReference type="SAM" id="MobiDB-lite"/>
    </source>
</evidence>
<gene>
    <name evidence="3" type="ORF">METZ01_LOCUS505813</name>
</gene>
<dbReference type="EMBL" id="UINC01223667">
    <property type="protein sequence ID" value="SVE52959.1"/>
    <property type="molecule type" value="Genomic_DNA"/>
</dbReference>
<dbReference type="InterPro" id="IPR014795">
    <property type="entry name" value="TacA_1-like"/>
</dbReference>
<protein>
    <submittedName>
        <fullName evidence="3">Uncharacterized protein</fullName>
    </submittedName>
</protein>
<reference evidence="3" key="1">
    <citation type="submission" date="2018-05" db="EMBL/GenBank/DDBJ databases">
        <authorList>
            <person name="Lanie J.A."/>
            <person name="Ng W.-L."/>
            <person name="Kazmierczak K.M."/>
            <person name="Andrzejewski T.M."/>
            <person name="Davidsen T.M."/>
            <person name="Wayne K.J."/>
            <person name="Tettelin H."/>
            <person name="Glass J.I."/>
            <person name="Rusch D."/>
            <person name="Podicherti R."/>
            <person name="Tsui H.-C.T."/>
            <person name="Winkler M.E."/>
        </authorList>
    </citation>
    <scope>NUCLEOTIDE SEQUENCE</scope>
</reference>
<dbReference type="SUPFAM" id="SSF47598">
    <property type="entry name" value="Ribbon-helix-helix"/>
    <property type="match status" value="1"/>
</dbReference>
<keyword evidence="1" id="KW-1277">Toxin-antitoxin system</keyword>
<feature type="non-terminal residue" evidence="3">
    <location>
        <position position="126"/>
    </location>
</feature>
<dbReference type="Pfam" id="PF08681">
    <property type="entry name" value="TacA1"/>
    <property type="match status" value="1"/>
</dbReference>
<dbReference type="InterPro" id="IPR010985">
    <property type="entry name" value="Ribbon_hlx_hlx"/>
</dbReference>
<sequence>MATKKRQTADDRLKSLLDKAQQTLKKTRPEDLSSAWERSPEKRTMLSIRLNKRERALLAEAASSDKQSPTGFIKSAAISRAAHVVNNSKKTTFNFDGCAWAVARLLFTKEFEREYRIKNLSGSPGG</sequence>
<accession>A0A383E8K7</accession>
<dbReference type="Gene3D" id="1.20.5.780">
    <property type="entry name" value="Single helix bin"/>
    <property type="match status" value="1"/>
</dbReference>
<feature type="compositionally biased region" description="Basic and acidic residues" evidence="2">
    <location>
        <begin position="7"/>
        <end position="17"/>
    </location>
</feature>
<dbReference type="AlphaFoldDB" id="A0A383E8K7"/>
<feature type="region of interest" description="Disordered" evidence="2">
    <location>
        <begin position="1"/>
        <end position="40"/>
    </location>
</feature>
<organism evidence="3">
    <name type="scientific">marine metagenome</name>
    <dbReference type="NCBI Taxonomy" id="408172"/>
    <lineage>
        <taxon>unclassified sequences</taxon>
        <taxon>metagenomes</taxon>
        <taxon>ecological metagenomes</taxon>
    </lineage>
</organism>
<name>A0A383E8K7_9ZZZZ</name>
<evidence type="ECO:0000313" key="3">
    <source>
        <dbReference type="EMBL" id="SVE52959.1"/>
    </source>
</evidence>
<dbReference type="GO" id="GO:0006355">
    <property type="term" value="P:regulation of DNA-templated transcription"/>
    <property type="evidence" value="ECO:0007669"/>
    <property type="project" value="InterPro"/>
</dbReference>
<evidence type="ECO:0000256" key="1">
    <source>
        <dbReference type="ARBA" id="ARBA00022649"/>
    </source>
</evidence>
<proteinExistence type="predicted"/>